<evidence type="ECO:0000256" key="2">
    <source>
        <dbReference type="ARBA" id="ARBA00022723"/>
    </source>
</evidence>
<comment type="cofactor">
    <cofactor evidence="1">
        <name>Zn(2+)</name>
        <dbReference type="ChEBI" id="CHEBI:29105"/>
    </cofactor>
</comment>
<feature type="domain" description="Succinylglutamate desuccinylase/Aspartoacylase catalytic" evidence="7">
    <location>
        <begin position="407"/>
        <end position="477"/>
    </location>
</feature>
<name>A0A3B0ZQ43_9ZZZZ</name>
<evidence type="ECO:0000256" key="3">
    <source>
        <dbReference type="ARBA" id="ARBA00022801"/>
    </source>
</evidence>
<sequence>MGNHRAQASKNSVTAKQEVKPSFRNVRRSLSGLPENYLSKNVADSHDKPVAVSLASGFFDFSSISIFPRSKTSVRQTSQALPIQAKLKIGQPNDKYEQEADRVADAVMRMPEPRIQQAPQADARYGGINAGFSASNADVVVQRQQEKEEELIQTKTLAQKISPLIQRQPDVENDDELILAKSTGEVTPSVAPAISTGIQSLQGGGQPLSRSERSFFDPRFGVDFSDVRVHNDSRAASLARSVNARAFTHGQDVVFGAGEYSPGLGQGRPLLAHELTHVVQQGGSNKIGFKASIESDPIDFRISERANVSHLQRSPLSDSVRDTHVADSSLEALLARLAQSDIQAAQNDPDVDAELIRILTSKPDDLWVAQQIRQGQLSETNLGINPSSSSSSPSAVQAHFFPGTTARRAVVVAGVHGNEVQGVEVADQLILTLQAGMAATPQLLPHFSVIVVPRLFPDNVAAGRRQRSTQTNRNFPNPGTTLATAPVNAAGRPLAEPATRAGRPRETPIARPILNENIMLMALMERFRPERIISIHGTRRPGAAGVFADPRHLNPAEENTVLGCAGVLGALPGWGVAPFQARKAICEQTAINNVQINDHELALRAAEEIDASTSGITGRTGPAGRQFNRAGESRAQSRAQQPARASHPSVAGNVGTSGNLDTTFWSGVSPAGVSLGEYASARGMSIFTVEPPLNCTAADYGPGGTCSGRAAAVSQTERSTELMSYAEVIRTVLLG</sequence>
<feature type="compositionally biased region" description="Polar residues" evidence="5">
    <location>
        <begin position="468"/>
        <end position="483"/>
    </location>
</feature>
<evidence type="ECO:0000256" key="5">
    <source>
        <dbReference type="SAM" id="MobiDB-lite"/>
    </source>
</evidence>
<proteinExistence type="predicted"/>
<feature type="region of interest" description="Disordered" evidence="5">
    <location>
        <begin position="1"/>
        <end position="25"/>
    </location>
</feature>
<dbReference type="InterPro" id="IPR025295">
    <property type="entry name" value="eCIS_core_dom"/>
</dbReference>
<dbReference type="Pfam" id="PF24827">
    <property type="entry name" value="AstE_AspA_cat"/>
    <property type="match status" value="1"/>
</dbReference>
<keyword evidence="3" id="KW-0378">Hydrolase</keyword>
<evidence type="ECO:0000313" key="8">
    <source>
        <dbReference type="EMBL" id="VAW89467.1"/>
    </source>
</evidence>
<gene>
    <name evidence="8" type="ORF">MNBD_GAMMA17-1062</name>
</gene>
<dbReference type="GO" id="GO:0016788">
    <property type="term" value="F:hydrolase activity, acting on ester bonds"/>
    <property type="evidence" value="ECO:0007669"/>
    <property type="project" value="InterPro"/>
</dbReference>
<reference evidence="8" key="1">
    <citation type="submission" date="2018-06" db="EMBL/GenBank/DDBJ databases">
        <authorList>
            <person name="Zhirakovskaya E."/>
        </authorList>
    </citation>
    <scope>NUCLEOTIDE SEQUENCE</scope>
</reference>
<evidence type="ECO:0000256" key="4">
    <source>
        <dbReference type="ARBA" id="ARBA00022833"/>
    </source>
</evidence>
<accession>A0A3B0ZQ43</accession>
<feature type="compositionally biased region" description="Polar residues" evidence="5">
    <location>
        <begin position="1"/>
        <end position="15"/>
    </location>
</feature>
<feature type="region of interest" description="Disordered" evidence="5">
    <location>
        <begin position="462"/>
        <end position="507"/>
    </location>
</feature>
<organism evidence="8">
    <name type="scientific">hydrothermal vent metagenome</name>
    <dbReference type="NCBI Taxonomy" id="652676"/>
    <lineage>
        <taxon>unclassified sequences</taxon>
        <taxon>metagenomes</taxon>
        <taxon>ecological metagenomes</taxon>
    </lineage>
</organism>
<evidence type="ECO:0000259" key="6">
    <source>
        <dbReference type="Pfam" id="PF13699"/>
    </source>
</evidence>
<dbReference type="InterPro" id="IPR055438">
    <property type="entry name" value="AstE_AspA_cat"/>
</dbReference>
<protein>
    <submittedName>
        <fullName evidence="8">Uncharacterized protein</fullName>
    </submittedName>
</protein>
<dbReference type="Gene3D" id="3.40.630.10">
    <property type="entry name" value="Zn peptidases"/>
    <property type="match status" value="1"/>
</dbReference>
<dbReference type="AlphaFoldDB" id="A0A3B0ZQ43"/>
<evidence type="ECO:0000259" key="7">
    <source>
        <dbReference type="Pfam" id="PF24827"/>
    </source>
</evidence>
<keyword evidence="2" id="KW-0479">Metal-binding</keyword>
<keyword evidence="4" id="KW-0862">Zinc</keyword>
<dbReference type="SUPFAM" id="SSF53187">
    <property type="entry name" value="Zn-dependent exopeptidases"/>
    <property type="match status" value="1"/>
</dbReference>
<feature type="domain" description="eCIS core" evidence="6">
    <location>
        <begin position="207"/>
        <end position="283"/>
    </location>
</feature>
<evidence type="ECO:0000256" key="1">
    <source>
        <dbReference type="ARBA" id="ARBA00001947"/>
    </source>
</evidence>
<feature type="compositionally biased region" description="Low complexity" evidence="5">
    <location>
        <begin position="633"/>
        <end position="646"/>
    </location>
</feature>
<dbReference type="EMBL" id="UOFQ01000135">
    <property type="protein sequence ID" value="VAW89467.1"/>
    <property type="molecule type" value="Genomic_DNA"/>
</dbReference>
<feature type="region of interest" description="Disordered" evidence="5">
    <location>
        <begin position="613"/>
        <end position="656"/>
    </location>
</feature>
<dbReference type="GO" id="GO:0046872">
    <property type="term" value="F:metal ion binding"/>
    <property type="evidence" value="ECO:0007669"/>
    <property type="project" value="UniProtKB-KW"/>
</dbReference>
<dbReference type="Pfam" id="PF13699">
    <property type="entry name" value="eCIS_core"/>
    <property type="match status" value="1"/>
</dbReference>